<name>A0AAD1Z2K8_9LAMI</name>
<feature type="domain" description="Histidine kinase" evidence="13">
    <location>
        <begin position="432"/>
        <end position="699"/>
    </location>
</feature>
<dbReference type="Pfam" id="PF24896">
    <property type="entry name" value="Receiver_CRE1"/>
    <property type="match status" value="1"/>
</dbReference>
<feature type="modified residue" description="4-aspartylphosphate" evidence="10">
    <location>
        <position position="921"/>
    </location>
</feature>
<dbReference type="PANTHER" id="PTHR43719:SF73">
    <property type="entry name" value="HISTIDINE KINASE 3"/>
    <property type="match status" value="1"/>
</dbReference>
<feature type="transmembrane region" description="Helical" evidence="11">
    <location>
        <begin position="71"/>
        <end position="90"/>
    </location>
</feature>
<dbReference type="Gene3D" id="1.10.287.130">
    <property type="match status" value="1"/>
</dbReference>
<keyword evidence="5" id="KW-0808">Transferase</keyword>
<dbReference type="GO" id="GO:0043424">
    <property type="term" value="F:protein histidine kinase binding"/>
    <property type="evidence" value="ECO:0007669"/>
    <property type="project" value="UniProtKB-ARBA"/>
</dbReference>
<keyword evidence="12" id="KW-0732">Signal</keyword>
<evidence type="ECO:0000256" key="12">
    <source>
        <dbReference type="SAM" id="SignalP"/>
    </source>
</evidence>
<dbReference type="Gene3D" id="3.40.50.2300">
    <property type="match status" value="1"/>
</dbReference>
<dbReference type="InterPro" id="IPR050956">
    <property type="entry name" value="2C_system_His_kinase"/>
</dbReference>
<dbReference type="GO" id="GO:0033554">
    <property type="term" value="P:cellular response to stress"/>
    <property type="evidence" value="ECO:0007669"/>
    <property type="project" value="UniProtKB-ARBA"/>
</dbReference>
<sequence length="1056" mass="119107">MSCCWFLSLISLNLLSNGGVMTTKTSWLDDGGRIFMKLWNLISESGYKFHHHYSQYIGSRKVRKNWWRKLLWAWIGFWIVVSVWVFWYMNSQAYEKRKEMLSSMCDERARMLQDQFNVSMNHIQAMSVLISTFHHGKNPSAIDQNTFARYTERTAFERPLTSGVAYAVRVRHSEREEFETEQGWSIKQMDGVEQTPVHEDEYDPADLEPSPVQEEYAPVIFAQDTVAHVISVDMLSGKEDRENVLRARELGKGVLTAPFPLLKTNRLGVILTFAVYKRDLPPNVSPTERIQATAGYLGGVFDIESLVEKLLQQLASKQTILVNVYDTTNISHPISMYGSNMSTDGLQHISALNFGDPFRRHEMHCRFKQKPPWPWVAITTSIGILVIALLIGQIFHATMNRIAKVEDDYHQMMELKKRAEAADVAKSQFLATVSHEIRTPMNGVLGMLQMLMDTDLDETQQDYVRTARDSGKALVSLMNEVLDQAKIESGKLELEAVCFDLRAILDDVLSLFSGKSQGVELAVYISDKVPEILVGDPGRFRQIITNLMGNSIKFTEKGHIFVTVHLVEEVVEESMEVETESPSSGTLSGLPVADRRLSWKKFRIFNQEGSATSLSPSSTDQINLIVSVEDTGQGIPFEAQSRVFTPFMQVGPSITRTHGGTGIGLSISKCLVHLMKGEIGFVSLPQIGSTFTFTAVFTTGYSSVNDQKSQQINNQPKSISSEFQGMKALLVDPTPVRAQVSKYHIQRLGIHIEVIHDLNNIKFGNTIINMVFIEQEVWHKDLGLSTLIVNKLNGINCKVTPKVFLLSNAISSIRANFSASSVSPPFIIMKPLRASMLAASLQRAMGFGNKGNYRNGELHTLSLRNLLRGRKILVVDDNRVNLRVAAGALKKYGADVVNAERGKEAISLLRPPHHFDACFMDIQMPEMDGFEATKRIRAVELSINNRLQCGELPLEAYENVSNWHVPILAMTADVIQATNEECQKCGMDGYVSKPFEAEQKARSLRHRSVFIFVVNFSQLKMCFLQSNHDVYNRQIFFSGDFIMHHWSCIQRACRWT</sequence>
<evidence type="ECO:0000256" key="6">
    <source>
        <dbReference type="ARBA" id="ARBA00022692"/>
    </source>
</evidence>
<dbReference type="InterPro" id="IPR001789">
    <property type="entry name" value="Sig_transdc_resp-reg_receiver"/>
</dbReference>
<keyword evidence="4 10" id="KW-0597">Phosphoprotein</keyword>
<dbReference type="GO" id="GO:0010029">
    <property type="term" value="P:regulation of seed germination"/>
    <property type="evidence" value="ECO:0007669"/>
    <property type="project" value="UniProtKB-ARBA"/>
</dbReference>
<dbReference type="InterPro" id="IPR056839">
    <property type="entry name" value="Receiver_AHK4/CRE1_1st"/>
</dbReference>
<dbReference type="Gene3D" id="3.30.565.10">
    <property type="entry name" value="Histidine kinase-like ATPase, C-terminal domain"/>
    <property type="match status" value="1"/>
</dbReference>
<dbReference type="GO" id="GO:0009884">
    <property type="term" value="F:cytokinin receptor activity"/>
    <property type="evidence" value="ECO:0007669"/>
    <property type="project" value="UniProtKB-ARBA"/>
</dbReference>
<feature type="domain" description="CHASE" evidence="15">
    <location>
        <begin position="138"/>
        <end position="364"/>
    </location>
</feature>
<dbReference type="Pfam" id="PF03924">
    <property type="entry name" value="CHASE"/>
    <property type="match status" value="1"/>
</dbReference>
<dbReference type="AlphaFoldDB" id="A0AAD1Z2K8"/>
<feature type="chain" id="PRO_5041941551" description="histidine kinase" evidence="12">
    <location>
        <begin position="19"/>
        <end position="1056"/>
    </location>
</feature>
<keyword evidence="9 11" id="KW-0472">Membrane</keyword>
<dbReference type="Pfam" id="PF00072">
    <property type="entry name" value="Response_reg"/>
    <property type="match status" value="1"/>
</dbReference>
<dbReference type="InterPro" id="IPR036097">
    <property type="entry name" value="HisK_dim/P_sf"/>
</dbReference>
<keyword evidence="6 11" id="KW-0812">Transmembrane</keyword>
<evidence type="ECO:0000256" key="3">
    <source>
        <dbReference type="ARBA" id="ARBA00012438"/>
    </source>
</evidence>
<dbReference type="FunFam" id="1.10.287.130:FF:000015">
    <property type="entry name" value="Histidine kinase 4"/>
    <property type="match status" value="1"/>
</dbReference>
<dbReference type="Pfam" id="PF02518">
    <property type="entry name" value="HATPase_c"/>
    <property type="match status" value="1"/>
</dbReference>
<reference evidence="16" key="1">
    <citation type="submission" date="2023-05" db="EMBL/GenBank/DDBJ databases">
        <authorList>
            <person name="Huff M."/>
        </authorList>
    </citation>
    <scope>NUCLEOTIDE SEQUENCE</scope>
</reference>
<evidence type="ECO:0000256" key="5">
    <source>
        <dbReference type="ARBA" id="ARBA00022679"/>
    </source>
</evidence>
<dbReference type="SMART" id="SM00388">
    <property type="entry name" value="HisKA"/>
    <property type="match status" value="1"/>
</dbReference>
<evidence type="ECO:0000256" key="8">
    <source>
        <dbReference type="ARBA" id="ARBA00022989"/>
    </source>
</evidence>
<dbReference type="GO" id="GO:0005634">
    <property type="term" value="C:nucleus"/>
    <property type="evidence" value="ECO:0007669"/>
    <property type="project" value="TreeGrafter"/>
</dbReference>
<dbReference type="GO" id="GO:0005789">
    <property type="term" value="C:endoplasmic reticulum membrane"/>
    <property type="evidence" value="ECO:0007669"/>
    <property type="project" value="UniProtKB-SubCell"/>
</dbReference>
<dbReference type="SMART" id="SM00387">
    <property type="entry name" value="HATPase_c"/>
    <property type="match status" value="1"/>
</dbReference>
<dbReference type="CDD" id="cd17546">
    <property type="entry name" value="REC_hyHK_CKI1_RcsC-like"/>
    <property type="match status" value="1"/>
</dbReference>
<dbReference type="Proteomes" id="UP000834106">
    <property type="component" value="Chromosome 5"/>
</dbReference>
<evidence type="ECO:0000256" key="2">
    <source>
        <dbReference type="ARBA" id="ARBA00004477"/>
    </source>
</evidence>
<evidence type="ECO:0000256" key="7">
    <source>
        <dbReference type="ARBA" id="ARBA00022777"/>
    </source>
</evidence>
<keyword evidence="7" id="KW-0418">Kinase</keyword>
<dbReference type="GO" id="GO:0009414">
    <property type="term" value="P:response to water deprivation"/>
    <property type="evidence" value="ECO:0007669"/>
    <property type="project" value="UniProtKB-ARBA"/>
</dbReference>
<dbReference type="InterPro" id="IPR042240">
    <property type="entry name" value="CHASE_sf"/>
</dbReference>
<evidence type="ECO:0000256" key="11">
    <source>
        <dbReference type="SAM" id="Phobius"/>
    </source>
</evidence>
<dbReference type="CDD" id="cd06223">
    <property type="entry name" value="PRTases_typeI"/>
    <property type="match status" value="1"/>
</dbReference>
<evidence type="ECO:0000256" key="10">
    <source>
        <dbReference type="PROSITE-ProRule" id="PRU00169"/>
    </source>
</evidence>
<evidence type="ECO:0000256" key="4">
    <source>
        <dbReference type="ARBA" id="ARBA00022553"/>
    </source>
</evidence>
<dbReference type="InterPro" id="IPR006189">
    <property type="entry name" value="CHASE_dom"/>
</dbReference>
<protein>
    <recommendedName>
        <fullName evidence="3">histidine kinase</fullName>
        <ecNumber evidence="3">2.7.13.3</ecNumber>
    </recommendedName>
</protein>
<evidence type="ECO:0000259" key="13">
    <source>
        <dbReference type="PROSITE" id="PS50109"/>
    </source>
</evidence>
<dbReference type="GO" id="GO:0048509">
    <property type="term" value="P:regulation of meristem development"/>
    <property type="evidence" value="ECO:0007669"/>
    <property type="project" value="UniProtKB-ARBA"/>
</dbReference>
<dbReference type="EMBL" id="OU503040">
    <property type="protein sequence ID" value="CAI9761708.1"/>
    <property type="molecule type" value="Genomic_DNA"/>
</dbReference>
<dbReference type="CDD" id="cd16922">
    <property type="entry name" value="HATPase_EvgS-ArcB-TorS-like"/>
    <property type="match status" value="1"/>
</dbReference>
<organism evidence="16 17">
    <name type="scientific">Fraxinus pennsylvanica</name>
    <dbReference type="NCBI Taxonomy" id="56036"/>
    <lineage>
        <taxon>Eukaryota</taxon>
        <taxon>Viridiplantae</taxon>
        <taxon>Streptophyta</taxon>
        <taxon>Embryophyta</taxon>
        <taxon>Tracheophyta</taxon>
        <taxon>Spermatophyta</taxon>
        <taxon>Magnoliopsida</taxon>
        <taxon>eudicotyledons</taxon>
        <taxon>Gunneridae</taxon>
        <taxon>Pentapetalae</taxon>
        <taxon>asterids</taxon>
        <taxon>lamiids</taxon>
        <taxon>Lamiales</taxon>
        <taxon>Oleaceae</taxon>
        <taxon>Oleeae</taxon>
        <taxon>Fraxinus</taxon>
    </lineage>
</organism>
<dbReference type="GO" id="GO:0000155">
    <property type="term" value="F:phosphorelay sensor kinase activity"/>
    <property type="evidence" value="ECO:0007669"/>
    <property type="project" value="InterPro"/>
</dbReference>
<dbReference type="InterPro" id="IPR005467">
    <property type="entry name" value="His_kinase_dom"/>
</dbReference>
<feature type="domain" description="Response regulatory" evidence="14">
    <location>
        <begin position="871"/>
        <end position="1008"/>
    </location>
</feature>
<dbReference type="SUPFAM" id="SSF52172">
    <property type="entry name" value="CheY-like"/>
    <property type="match status" value="1"/>
</dbReference>
<feature type="transmembrane region" description="Helical" evidence="11">
    <location>
        <begin position="373"/>
        <end position="395"/>
    </location>
</feature>
<dbReference type="Gene3D" id="6.10.250.1190">
    <property type="match status" value="1"/>
</dbReference>
<evidence type="ECO:0000313" key="16">
    <source>
        <dbReference type="EMBL" id="CAI9761708.1"/>
    </source>
</evidence>
<keyword evidence="8 11" id="KW-1133">Transmembrane helix</keyword>
<dbReference type="CDD" id="cd00082">
    <property type="entry name" value="HisKA"/>
    <property type="match status" value="1"/>
</dbReference>
<dbReference type="PRINTS" id="PR00344">
    <property type="entry name" value="BCTRLSENSOR"/>
</dbReference>
<dbReference type="Pfam" id="PF00512">
    <property type="entry name" value="HisKA"/>
    <property type="match status" value="1"/>
</dbReference>
<keyword evidence="17" id="KW-1185">Reference proteome</keyword>
<dbReference type="PANTHER" id="PTHR43719">
    <property type="entry name" value="TWO-COMPONENT HISTIDINE KINASE"/>
    <property type="match status" value="1"/>
</dbReference>
<evidence type="ECO:0000313" key="17">
    <source>
        <dbReference type="Proteomes" id="UP000834106"/>
    </source>
</evidence>
<dbReference type="InterPro" id="IPR000836">
    <property type="entry name" value="PRTase_dom"/>
</dbReference>
<dbReference type="Gene3D" id="3.30.450.350">
    <property type="entry name" value="CHASE domain"/>
    <property type="match status" value="1"/>
</dbReference>
<evidence type="ECO:0000256" key="1">
    <source>
        <dbReference type="ARBA" id="ARBA00000085"/>
    </source>
</evidence>
<dbReference type="SUPFAM" id="SSF55874">
    <property type="entry name" value="ATPase domain of HSP90 chaperone/DNA topoisomerase II/histidine kinase"/>
    <property type="match status" value="1"/>
</dbReference>
<dbReference type="InterPro" id="IPR011006">
    <property type="entry name" value="CheY-like_superfamily"/>
</dbReference>
<dbReference type="InterPro" id="IPR004358">
    <property type="entry name" value="Sig_transdc_His_kin-like_C"/>
</dbReference>
<gene>
    <name evidence="16" type="ORF">FPE_LOCUS9138</name>
</gene>
<proteinExistence type="predicted"/>
<dbReference type="InterPro" id="IPR003661">
    <property type="entry name" value="HisK_dim/P_dom"/>
</dbReference>
<feature type="signal peptide" evidence="12">
    <location>
        <begin position="1"/>
        <end position="18"/>
    </location>
</feature>
<dbReference type="SMART" id="SM01079">
    <property type="entry name" value="CHASE"/>
    <property type="match status" value="1"/>
</dbReference>
<dbReference type="SUPFAM" id="SSF47384">
    <property type="entry name" value="Homodimeric domain of signal transducing histidine kinase"/>
    <property type="match status" value="1"/>
</dbReference>
<dbReference type="SMART" id="SM00448">
    <property type="entry name" value="REC"/>
    <property type="match status" value="1"/>
</dbReference>
<dbReference type="EC" id="2.7.13.3" evidence="3"/>
<dbReference type="InterPro" id="IPR003594">
    <property type="entry name" value="HATPase_dom"/>
</dbReference>
<evidence type="ECO:0000256" key="9">
    <source>
        <dbReference type="ARBA" id="ARBA00023136"/>
    </source>
</evidence>
<accession>A0AAD1Z2K8</accession>
<dbReference type="PROSITE" id="PS50110">
    <property type="entry name" value="RESPONSE_REGULATORY"/>
    <property type="match status" value="1"/>
</dbReference>
<dbReference type="FunFam" id="3.30.450.350:FF:000001">
    <property type="entry name" value="Histidine kinase 4"/>
    <property type="match status" value="1"/>
</dbReference>
<dbReference type="GO" id="GO:0048831">
    <property type="term" value="P:regulation of shoot system development"/>
    <property type="evidence" value="ECO:0007669"/>
    <property type="project" value="UniProtKB-ARBA"/>
</dbReference>
<comment type="subcellular location">
    <subcellularLocation>
        <location evidence="2">Endoplasmic reticulum membrane</location>
        <topology evidence="2">Multi-pass membrane protein</topology>
    </subcellularLocation>
</comment>
<evidence type="ECO:0000259" key="14">
    <source>
        <dbReference type="PROSITE" id="PS50110"/>
    </source>
</evidence>
<comment type="catalytic activity">
    <reaction evidence="1">
        <text>ATP + protein L-histidine = ADP + protein N-phospho-L-histidine.</text>
        <dbReference type="EC" id="2.7.13.3"/>
    </reaction>
</comment>
<evidence type="ECO:0000259" key="15">
    <source>
        <dbReference type="PROSITE" id="PS50839"/>
    </source>
</evidence>
<dbReference type="PROSITE" id="PS50109">
    <property type="entry name" value="HIS_KIN"/>
    <property type="match status" value="1"/>
</dbReference>
<dbReference type="PROSITE" id="PS50839">
    <property type="entry name" value="CHASE"/>
    <property type="match status" value="1"/>
</dbReference>
<dbReference type="InterPro" id="IPR036890">
    <property type="entry name" value="HATPase_C_sf"/>
</dbReference>